<reference evidence="1 2" key="1">
    <citation type="submission" date="2017-04" db="EMBL/GenBank/DDBJ databases">
        <authorList>
            <person name="Afonso C.L."/>
            <person name="Miller P.J."/>
            <person name="Scott M.A."/>
            <person name="Spackman E."/>
            <person name="Goraichik I."/>
            <person name="Dimitrov K.M."/>
            <person name="Suarez D.L."/>
            <person name="Swayne D.E."/>
        </authorList>
    </citation>
    <scope>NUCLEOTIDE SEQUENCE [LARGE SCALE GENOMIC DNA]</scope>
    <source>
        <strain evidence="1 2">ToBE</strain>
    </source>
</reference>
<dbReference type="STRING" id="698762.SAMN00808754_2061"/>
<gene>
    <name evidence="1" type="ORF">SAMN00808754_2061</name>
</gene>
<protein>
    <submittedName>
        <fullName evidence="1">Uncharacterized protein</fullName>
    </submittedName>
</protein>
<sequence length="108" mass="12368">MLQKSSSAHWITISPRGDVRLSSLLGANFQDGERIELLLNKKGTILVLRPAPTGLRFRMERPKGKKTQAKRVCCRALAEKLKELGISLPTRFRAEWNDELQLWVGRRQ</sequence>
<dbReference type="EMBL" id="LT838272">
    <property type="protein sequence ID" value="SMB97990.1"/>
    <property type="molecule type" value="Genomic_DNA"/>
</dbReference>
<keyword evidence="2" id="KW-1185">Reference proteome</keyword>
<accession>A0A1W1VXL5</accession>
<name>A0A1W1VXL5_9FIRM</name>
<proteinExistence type="predicted"/>
<evidence type="ECO:0000313" key="2">
    <source>
        <dbReference type="Proteomes" id="UP000192569"/>
    </source>
</evidence>
<evidence type="ECO:0000313" key="1">
    <source>
        <dbReference type="EMBL" id="SMB97990.1"/>
    </source>
</evidence>
<dbReference type="AlphaFoldDB" id="A0A1W1VXL5"/>
<organism evidence="1 2">
    <name type="scientific">Thermanaeromonas toyohensis ToBE</name>
    <dbReference type="NCBI Taxonomy" id="698762"/>
    <lineage>
        <taxon>Bacteria</taxon>
        <taxon>Bacillati</taxon>
        <taxon>Bacillota</taxon>
        <taxon>Clostridia</taxon>
        <taxon>Neomoorellales</taxon>
        <taxon>Neomoorellaceae</taxon>
        <taxon>Thermanaeromonas</taxon>
    </lineage>
</organism>
<dbReference type="Proteomes" id="UP000192569">
    <property type="component" value="Chromosome I"/>
</dbReference>